<gene>
    <name evidence="9" type="ORF">M6D93_07785</name>
</gene>
<keyword evidence="6" id="KW-0720">Serine protease</keyword>
<dbReference type="Proteomes" id="UP001056336">
    <property type="component" value="Chromosome"/>
</dbReference>
<dbReference type="InterPro" id="IPR023302">
    <property type="entry name" value="Pept_S9A_N"/>
</dbReference>
<dbReference type="EC" id="3.4.21.26" evidence="3"/>
<evidence type="ECO:0000256" key="2">
    <source>
        <dbReference type="ARBA" id="ARBA00005228"/>
    </source>
</evidence>
<evidence type="ECO:0000256" key="6">
    <source>
        <dbReference type="ARBA" id="ARBA00022825"/>
    </source>
</evidence>
<comment type="catalytic activity">
    <reaction evidence="1">
        <text>Hydrolysis of Pro-|-Xaa &gt;&gt; Ala-|-Xaa in oligopeptides.</text>
        <dbReference type="EC" id="3.4.21.26"/>
    </reaction>
</comment>
<keyword evidence="5" id="KW-0378">Hydrolase</keyword>
<dbReference type="InterPro" id="IPR029058">
    <property type="entry name" value="AB_hydrolase_fold"/>
</dbReference>
<accession>A0ABY4R289</accession>
<evidence type="ECO:0000313" key="10">
    <source>
        <dbReference type="Proteomes" id="UP001056336"/>
    </source>
</evidence>
<dbReference type="SUPFAM" id="SSF53474">
    <property type="entry name" value="alpha/beta-Hydrolases"/>
    <property type="match status" value="1"/>
</dbReference>
<evidence type="ECO:0000256" key="5">
    <source>
        <dbReference type="ARBA" id="ARBA00022801"/>
    </source>
</evidence>
<evidence type="ECO:0000259" key="8">
    <source>
        <dbReference type="Pfam" id="PF02897"/>
    </source>
</evidence>
<dbReference type="PRINTS" id="PR00862">
    <property type="entry name" value="PROLIGOPTASE"/>
</dbReference>
<organism evidence="9 10">
    <name type="scientific">Jatrophihabitans telluris</name>
    <dbReference type="NCBI Taxonomy" id="2038343"/>
    <lineage>
        <taxon>Bacteria</taxon>
        <taxon>Bacillati</taxon>
        <taxon>Actinomycetota</taxon>
        <taxon>Actinomycetes</taxon>
        <taxon>Jatrophihabitantales</taxon>
        <taxon>Jatrophihabitantaceae</taxon>
        <taxon>Jatrophihabitans</taxon>
    </lineage>
</organism>
<reference evidence="9" key="2">
    <citation type="submission" date="2022-05" db="EMBL/GenBank/DDBJ databases">
        <authorList>
            <person name="Kim J.-S."/>
            <person name="Lee K."/>
            <person name="Suh M."/>
            <person name="Eom M."/>
            <person name="Kim J.-S."/>
            <person name="Kim D.-S."/>
            <person name="Ko S.-H."/>
            <person name="Shin Y."/>
            <person name="Lee J.-S."/>
        </authorList>
    </citation>
    <scope>NUCLEOTIDE SEQUENCE</scope>
    <source>
        <strain evidence="9">N237</strain>
    </source>
</reference>
<evidence type="ECO:0000256" key="4">
    <source>
        <dbReference type="ARBA" id="ARBA00022670"/>
    </source>
</evidence>
<dbReference type="InterPro" id="IPR001375">
    <property type="entry name" value="Peptidase_S9_cat"/>
</dbReference>
<keyword evidence="10" id="KW-1185">Reference proteome</keyword>
<dbReference type="PANTHER" id="PTHR42881">
    <property type="entry name" value="PROLYL ENDOPEPTIDASE"/>
    <property type="match status" value="1"/>
</dbReference>
<feature type="domain" description="Peptidase S9 prolyl oligopeptidase catalytic" evidence="7">
    <location>
        <begin position="458"/>
        <end position="670"/>
    </location>
</feature>
<feature type="domain" description="Peptidase S9A N-terminal" evidence="8">
    <location>
        <begin position="4"/>
        <end position="397"/>
    </location>
</feature>
<dbReference type="InterPro" id="IPR002471">
    <property type="entry name" value="Pept_S9_AS"/>
</dbReference>
<evidence type="ECO:0000259" key="7">
    <source>
        <dbReference type="Pfam" id="PF00326"/>
    </source>
</evidence>
<reference evidence="9" key="1">
    <citation type="journal article" date="2018" name="Int. J. Syst. Evol. Microbiol.">
        <title>Jatrophihabitans telluris sp. nov., isolated from sediment soil of lava forest wetlands and the emended description of the genus Jatrophihabitans.</title>
        <authorList>
            <person name="Lee K.C."/>
            <person name="Suh M.K."/>
            <person name="Eom M.K."/>
            <person name="Kim K.K."/>
            <person name="Kim J.S."/>
            <person name="Kim D.S."/>
            <person name="Ko S.H."/>
            <person name="Shin Y.K."/>
            <person name="Lee J.S."/>
        </authorList>
    </citation>
    <scope>NUCLEOTIDE SEQUENCE</scope>
    <source>
        <strain evidence="9">N237</strain>
    </source>
</reference>
<dbReference type="PANTHER" id="PTHR42881:SF2">
    <property type="entry name" value="PROLYL ENDOPEPTIDASE"/>
    <property type="match status" value="1"/>
</dbReference>
<keyword evidence="4" id="KW-0645">Protease</keyword>
<dbReference type="RefSeq" id="WP_249773789.1">
    <property type="nucleotide sequence ID" value="NZ_CP097332.1"/>
</dbReference>
<proteinExistence type="inferred from homology"/>
<dbReference type="SUPFAM" id="SSF50993">
    <property type="entry name" value="Peptidase/esterase 'gauge' domain"/>
    <property type="match status" value="1"/>
</dbReference>
<evidence type="ECO:0000256" key="1">
    <source>
        <dbReference type="ARBA" id="ARBA00001070"/>
    </source>
</evidence>
<name>A0ABY4R289_9ACTN</name>
<dbReference type="Pfam" id="PF02897">
    <property type="entry name" value="Peptidase_S9_N"/>
    <property type="match status" value="1"/>
</dbReference>
<dbReference type="InterPro" id="IPR051167">
    <property type="entry name" value="Prolyl_oligopep/macrocyclase"/>
</dbReference>
<dbReference type="PROSITE" id="PS00708">
    <property type="entry name" value="PRO_ENDOPEP_SER"/>
    <property type="match status" value="1"/>
</dbReference>
<dbReference type="InterPro" id="IPR002470">
    <property type="entry name" value="Peptidase_S9A"/>
</dbReference>
<dbReference type="Gene3D" id="2.130.10.120">
    <property type="entry name" value="Prolyl oligopeptidase, N-terminal domain"/>
    <property type="match status" value="1"/>
</dbReference>
<dbReference type="Gene3D" id="3.40.50.1820">
    <property type="entry name" value="alpha/beta hydrolase"/>
    <property type="match status" value="1"/>
</dbReference>
<dbReference type="Pfam" id="PF00326">
    <property type="entry name" value="Peptidase_S9"/>
    <property type="match status" value="1"/>
</dbReference>
<comment type="similarity">
    <text evidence="2">Belongs to the peptidase S9A family.</text>
</comment>
<evidence type="ECO:0000313" key="9">
    <source>
        <dbReference type="EMBL" id="UQX89894.1"/>
    </source>
</evidence>
<dbReference type="EMBL" id="CP097332">
    <property type="protein sequence ID" value="UQX89894.1"/>
    <property type="molecule type" value="Genomic_DNA"/>
</dbReference>
<sequence>MAYPQTRTVEVSDDFFQTAVPDPYRWLEGPSEDPEIRDWVSHQARYAREALDALPGRTQIAARVGELASLPVQTAPRCRGDRWFRFVNDGTAEQLSYHVSDNPEQIGVPLIDPDQIGTGSTTSIASAVPSPDGRLVAYTYSEAGSDWQTWRVRSVETGQDLADEVPWAKFTAAEWLPDSSGFFYGCFPRPDEFSLIEANSGHRIQLHRLGVAEDQLVFELPDEPQVIFSAEISPDDQWLVIAGQRGTDPTNRLWISTVAELHPRPLIERDDAAWQLVDSLDGELVLFTDLDAPRGRVVALDLQSGALREIVAEQDDILSEAYAAGGRLLLHRLRDAHSVLTLRSLSGDQLDEIRLPGLGSVLEVQARRASGLLHLTYTSFATPRVVLQYDLDAGEELLLFDSRSPVLADIVTEQVRFTSADGTSIPMFLVHKTGMAVGPHPTLLYGYGGFRIPVVPAFNVSRAAFVAAGGVLAVPSLRGGGEYGVPWHDAGRLHNKQNVFDDAIAAAEYLVAQGWTSPGQLAVNGGSNGGLLVGALITQRPDLFAAAVPEVGVLDVLRFTHFTIGWAWTSDYGDPARSREEFLDAYAYSPYHRITDGLAVPDTLVMTSDHDDRVVPAHSYKFAARLQAAADPASVVLLRVELDGGHGAGRARSAVIAERTDALAFISDRVGLSWT</sequence>
<evidence type="ECO:0000256" key="3">
    <source>
        <dbReference type="ARBA" id="ARBA00011897"/>
    </source>
</evidence>
<protein>
    <recommendedName>
        <fullName evidence="3">prolyl oligopeptidase</fullName>
        <ecNumber evidence="3">3.4.21.26</ecNumber>
    </recommendedName>
</protein>